<evidence type="ECO:0000313" key="2">
    <source>
        <dbReference type="Proteomes" id="UP000247515"/>
    </source>
</evidence>
<gene>
    <name evidence="1" type="ORF">C7400_14046</name>
</gene>
<protein>
    <submittedName>
        <fullName evidence="1">Uncharacterized protein</fullName>
    </submittedName>
</protein>
<dbReference type="EMBL" id="QJJV01000040">
    <property type="protein sequence ID" value="PXX05673.1"/>
    <property type="molecule type" value="Genomic_DNA"/>
</dbReference>
<keyword evidence="2" id="KW-1185">Reference proteome</keyword>
<evidence type="ECO:0000313" key="1">
    <source>
        <dbReference type="EMBL" id="PXX05673.1"/>
    </source>
</evidence>
<comment type="caution">
    <text evidence="1">The sequence shown here is derived from an EMBL/GenBank/DDBJ whole genome shotgun (WGS) entry which is preliminary data.</text>
</comment>
<organism evidence="1 2">
    <name type="scientific">Paraburkholderia tropica</name>
    <dbReference type="NCBI Taxonomy" id="92647"/>
    <lineage>
        <taxon>Bacteria</taxon>
        <taxon>Pseudomonadati</taxon>
        <taxon>Pseudomonadota</taxon>
        <taxon>Betaproteobacteria</taxon>
        <taxon>Burkholderiales</taxon>
        <taxon>Burkholderiaceae</taxon>
        <taxon>Paraburkholderia</taxon>
    </lineage>
</organism>
<sequence>MALLSIPPYETHADMTRTSTLAATTDAVTAAPVTPFRLAFPECPTDTVTVAEVQSWLDSLPPLYGNPMEANGAGPVAAFLYSRSIASVQTGLQSLDDQNWTTARLLCGAADALLAMDDETQTACDTRYGSAPKPPRERAARLFATLARARMDLLALPDGIARTSVSNALDDAELLARDVIDDPIPANVLAALDRMCTPLDESVLGGATARADAHSMQTIRQYMLGVCSNETSGA</sequence>
<reference evidence="1 2" key="1">
    <citation type="submission" date="2018-05" db="EMBL/GenBank/DDBJ databases">
        <title>Genomic Encyclopedia of Type Strains, Phase IV (KMG-V): Genome sequencing to study the core and pangenomes of soil and plant-associated prokaryotes.</title>
        <authorList>
            <person name="Whitman W."/>
        </authorList>
    </citation>
    <scope>NUCLEOTIDE SEQUENCE [LARGE SCALE GENOMIC DNA]</scope>
    <source>
        <strain evidence="1 2">SIr-6563</strain>
    </source>
</reference>
<proteinExistence type="predicted"/>
<name>A0ABX5MFQ1_9BURK</name>
<accession>A0ABX5MFQ1</accession>
<dbReference type="Proteomes" id="UP000247515">
    <property type="component" value="Unassembled WGS sequence"/>
</dbReference>